<protein>
    <submittedName>
        <fullName evidence="1">Uu.00g134590.m01.CDS01</fullName>
    </submittedName>
</protein>
<dbReference type="Proteomes" id="UP001295740">
    <property type="component" value="Unassembled WGS sequence"/>
</dbReference>
<keyword evidence="2" id="KW-1185">Reference proteome</keyword>
<evidence type="ECO:0000313" key="2">
    <source>
        <dbReference type="Proteomes" id="UP001295740"/>
    </source>
</evidence>
<dbReference type="EMBL" id="CAUWAG010000011">
    <property type="protein sequence ID" value="CAJ2508433.1"/>
    <property type="molecule type" value="Genomic_DNA"/>
</dbReference>
<reference evidence="1" key="1">
    <citation type="submission" date="2023-10" db="EMBL/GenBank/DDBJ databases">
        <authorList>
            <person name="Hackl T."/>
        </authorList>
    </citation>
    <scope>NUCLEOTIDE SEQUENCE</scope>
</reference>
<name>A0AAI8YKU9_9PEZI</name>
<proteinExistence type="predicted"/>
<accession>A0AAI8YKU9</accession>
<dbReference type="AlphaFoldDB" id="A0AAI8YKU9"/>
<gene>
    <name evidence="1" type="ORF">KHLLAP_LOCUS8901</name>
</gene>
<organism evidence="1 2">
    <name type="scientific">Anthostomella pinea</name>
    <dbReference type="NCBI Taxonomy" id="933095"/>
    <lineage>
        <taxon>Eukaryota</taxon>
        <taxon>Fungi</taxon>
        <taxon>Dikarya</taxon>
        <taxon>Ascomycota</taxon>
        <taxon>Pezizomycotina</taxon>
        <taxon>Sordariomycetes</taxon>
        <taxon>Xylariomycetidae</taxon>
        <taxon>Xylariales</taxon>
        <taxon>Xylariaceae</taxon>
        <taxon>Anthostomella</taxon>
    </lineage>
</organism>
<comment type="caution">
    <text evidence="1">The sequence shown here is derived from an EMBL/GenBank/DDBJ whole genome shotgun (WGS) entry which is preliminary data.</text>
</comment>
<sequence>MTKLYRWEDEKFFSAKNSYDDFDRLNMPWDHGHEAVGPNCLYACGKIAWMPEMRLIILDDLANRSRMIYSVPLIVPMGTDTDLSALGDKLLVVISDRTLLAWEYTSGRFSSVTLPGEVTRCSTEGLRVAVVTQAENDSKELIVWYFQGDLQRLEYASLLNDVTKEDKDAKDHFVNNLDIILHTHQDDVAFVVTAYPDIRSVKPGQPGHTNLRGKEIMRATTVFLYGTRAR</sequence>
<evidence type="ECO:0000313" key="1">
    <source>
        <dbReference type="EMBL" id="CAJ2508433.1"/>
    </source>
</evidence>